<reference evidence="13" key="1">
    <citation type="submission" date="2025-08" db="UniProtKB">
        <authorList>
            <consortium name="RefSeq"/>
        </authorList>
    </citation>
    <scope>IDENTIFICATION</scope>
    <source>
        <tissue evidence="13">Silk gland</tissue>
    </source>
</reference>
<sequence length="399" mass="44682">MAAWENDEEIMRFREYLKIPSVQPDVDYSACVEFLTAQARLMNLPVVVHEIVPKKPVVVVTLQGLQPDLPSILLNSHMDVVPVNEELWTYPPFEAKLTDDGFIYARGSQDMKSTGMIYLEAISRFNKSGKRLKRTTHVSFVPDEEIGSTYGMKAFSESQEFKNLNVGFGMDESAPSPEPDELIVFNGERTSRQVKVTCKGEPGHGALLDIDNAGEKFYTILSKFMSLRAEEKRKTLPPINTFIGDVTTINLTQVEGGVMVNVLPEVLSATFDVRIAPDVDLDEFGNMIEAWCKEAGEGVTFEYLVKNPQVYSTKTDGSVPFWNSLVEVIKKMGLKLKCVTCPGATDARFVRLHNIPVINFTPILNTPLYVHAHNERVHADMYKKGIDIMEKVLEALANV</sequence>
<dbReference type="GO" id="GO:0005737">
    <property type="term" value="C:cytoplasm"/>
    <property type="evidence" value="ECO:0007669"/>
    <property type="project" value="UniProtKB-SubCell"/>
</dbReference>
<evidence type="ECO:0000313" key="12">
    <source>
        <dbReference type="Proteomes" id="UP000504629"/>
    </source>
</evidence>
<dbReference type="PIRSF" id="PIRSF036696">
    <property type="entry name" value="ACY-1"/>
    <property type="match status" value="1"/>
</dbReference>
<dbReference type="RefSeq" id="XP_028044372.1">
    <property type="nucleotide sequence ID" value="XM_028188571.1"/>
</dbReference>
<dbReference type="InterPro" id="IPR001261">
    <property type="entry name" value="ArgE/DapE_CS"/>
</dbReference>
<keyword evidence="12" id="KW-1185">Reference proteome</keyword>
<proteinExistence type="inferred from homology"/>
<feature type="binding site" evidence="10">
    <location>
        <position position="145"/>
    </location>
    <ligand>
        <name>Zn(2+)</name>
        <dbReference type="ChEBI" id="CHEBI:29105"/>
        <label>2</label>
    </ligand>
</feature>
<evidence type="ECO:0000256" key="4">
    <source>
        <dbReference type="ARBA" id="ARBA00022490"/>
    </source>
</evidence>
<dbReference type="InterPro" id="IPR052083">
    <property type="entry name" value="Aminoacylase-1_M20A"/>
</dbReference>
<dbReference type="Pfam" id="PF01546">
    <property type="entry name" value="Peptidase_M20"/>
    <property type="match status" value="1"/>
</dbReference>
<dbReference type="PANTHER" id="PTHR45892:SF1">
    <property type="entry name" value="AMINOACYLASE-1"/>
    <property type="match status" value="1"/>
</dbReference>
<comment type="cofactor">
    <cofactor evidence="10">
        <name>Zn(2+)</name>
        <dbReference type="ChEBI" id="CHEBI:29105"/>
    </cofactor>
    <text evidence="10">Binds 2 Zn(2+) ions per subunit.</text>
</comment>
<comment type="subcellular location">
    <subcellularLocation>
        <location evidence="1">Cytoplasm</location>
    </subcellularLocation>
</comment>
<dbReference type="GO" id="GO:0046872">
    <property type="term" value="F:metal ion binding"/>
    <property type="evidence" value="ECO:0007669"/>
    <property type="project" value="UniProtKB-KW"/>
</dbReference>
<dbReference type="SUPFAM" id="SSF55031">
    <property type="entry name" value="Bacterial exopeptidase dimerisation domain"/>
    <property type="match status" value="1"/>
</dbReference>
<dbReference type="Gene3D" id="1.10.150.900">
    <property type="match status" value="1"/>
</dbReference>
<evidence type="ECO:0000256" key="9">
    <source>
        <dbReference type="PIRSR" id="PIRSR036696-1"/>
    </source>
</evidence>
<feature type="binding site" evidence="10">
    <location>
        <position position="110"/>
    </location>
    <ligand>
        <name>Zn(2+)</name>
        <dbReference type="ChEBI" id="CHEBI:29105"/>
        <label>1</label>
    </ligand>
</feature>
<evidence type="ECO:0000256" key="1">
    <source>
        <dbReference type="ARBA" id="ARBA00004496"/>
    </source>
</evidence>
<evidence type="ECO:0000256" key="3">
    <source>
        <dbReference type="ARBA" id="ARBA00011913"/>
    </source>
</evidence>
<dbReference type="AlphaFoldDB" id="A0A6J2KTS7"/>
<evidence type="ECO:0000256" key="7">
    <source>
        <dbReference type="ARBA" id="ARBA00022833"/>
    </source>
</evidence>
<dbReference type="InterPro" id="IPR036264">
    <property type="entry name" value="Bact_exopeptidase_dim_dom"/>
</dbReference>
<organism evidence="12 13">
    <name type="scientific">Bombyx mandarina</name>
    <name type="common">Wild silk moth</name>
    <name type="synonym">Wild silkworm</name>
    <dbReference type="NCBI Taxonomy" id="7092"/>
    <lineage>
        <taxon>Eukaryota</taxon>
        <taxon>Metazoa</taxon>
        <taxon>Ecdysozoa</taxon>
        <taxon>Arthropoda</taxon>
        <taxon>Hexapoda</taxon>
        <taxon>Insecta</taxon>
        <taxon>Pterygota</taxon>
        <taxon>Neoptera</taxon>
        <taxon>Endopterygota</taxon>
        <taxon>Lepidoptera</taxon>
        <taxon>Glossata</taxon>
        <taxon>Ditrysia</taxon>
        <taxon>Bombycoidea</taxon>
        <taxon>Bombycidae</taxon>
        <taxon>Bombycinae</taxon>
        <taxon>Bombyx</taxon>
    </lineage>
</organism>
<dbReference type="PANTHER" id="PTHR45892">
    <property type="entry name" value="AMINOACYLASE-1"/>
    <property type="match status" value="1"/>
</dbReference>
<evidence type="ECO:0000256" key="10">
    <source>
        <dbReference type="PIRSR" id="PIRSR036696-2"/>
    </source>
</evidence>
<dbReference type="InterPro" id="IPR002933">
    <property type="entry name" value="Peptidase_M20"/>
</dbReference>
<dbReference type="FunFam" id="3.30.70.360:FF:000005">
    <property type="entry name" value="Putative Aminoacylase-1"/>
    <property type="match status" value="1"/>
</dbReference>
<dbReference type="Proteomes" id="UP000504629">
    <property type="component" value="Unplaced"/>
</dbReference>
<gene>
    <name evidence="13" type="primary">LOC114253609</name>
</gene>
<protein>
    <recommendedName>
        <fullName evidence="3">N-acyl-aliphatic-L-amino acid amidohydrolase</fullName>
        <ecNumber evidence="3">3.5.1.14</ecNumber>
    </recommendedName>
    <alternativeName>
        <fullName evidence="8">N-acyl-L-amino-acid amidohydrolase</fullName>
    </alternativeName>
</protein>
<dbReference type="GO" id="GO:0004046">
    <property type="term" value="F:aminoacylase activity"/>
    <property type="evidence" value="ECO:0007669"/>
    <property type="project" value="UniProtKB-EC"/>
</dbReference>
<evidence type="ECO:0000256" key="5">
    <source>
        <dbReference type="ARBA" id="ARBA00022723"/>
    </source>
</evidence>
<keyword evidence="5 10" id="KW-0479">Metal-binding</keyword>
<dbReference type="OrthoDB" id="3064516at2759"/>
<feature type="binding site" evidence="10">
    <location>
        <position position="172"/>
    </location>
    <ligand>
        <name>Zn(2+)</name>
        <dbReference type="ChEBI" id="CHEBI:29105"/>
        <label>1</label>
    </ligand>
</feature>
<feature type="binding site" evidence="10">
    <location>
        <position position="110"/>
    </location>
    <ligand>
        <name>Zn(2+)</name>
        <dbReference type="ChEBI" id="CHEBI:29105"/>
        <label>2</label>
    </ligand>
</feature>
<dbReference type="InterPro" id="IPR010159">
    <property type="entry name" value="N-acyl_aa_amidohydrolase"/>
</dbReference>
<dbReference type="SUPFAM" id="SSF53187">
    <property type="entry name" value="Zn-dependent exopeptidases"/>
    <property type="match status" value="1"/>
</dbReference>
<dbReference type="NCBIfam" id="TIGR01880">
    <property type="entry name" value="Ac-peptdase-euk"/>
    <property type="match status" value="1"/>
</dbReference>
<keyword evidence="4" id="KW-0963">Cytoplasm</keyword>
<dbReference type="PROSITE" id="PS00758">
    <property type="entry name" value="ARGE_DAPE_CPG2_1"/>
    <property type="match status" value="1"/>
</dbReference>
<dbReference type="Gene3D" id="3.30.70.360">
    <property type="match status" value="1"/>
</dbReference>
<dbReference type="Pfam" id="PF07687">
    <property type="entry name" value="M20_dimer"/>
    <property type="match status" value="1"/>
</dbReference>
<dbReference type="Gene3D" id="3.40.630.10">
    <property type="entry name" value="Zn peptidases"/>
    <property type="match status" value="1"/>
</dbReference>
<evidence type="ECO:0000313" key="13">
    <source>
        <dbReference type="RefSeq" id="XP_028044372.1"/>
    </source>
</evidence>
<evidence type="ECO:0000256" key="8">
    <source>
        <dbReference type="ARBA" id="ARBA00029656"/>
    </source>
</evidence>
<comment type="similarity">
    <text evidence="2">Belongs to the peptidase M20A family.</text>
</comment>
<dbReference type="GO" id="GO:0006520">
    <property type="term" value="P:amino acid metabolic process"/>
    <property type="evidence" value="ECO:0007669"/>
    <property type="project" value="InterPro"/>
</dbReference>
<dbReference type="EC" id="3.5.1.14" evidence="3"/>
<feature type="binding site" evidence="10">
    <location>
        <position position="77"/>
    </location>
    <ligand>
        <name>Zn(2+)</name>
        <dbReference type="ChEBI" id="CHEBI:29105"/>
        <label>1</label>
    </ligand>
</feature>
<evidence type="ECO:0000256" key="6">
    <source>
        <dbReference type="ARBA" id="ARBA00022801"/>
    </source>
</evidence>
<feature type="binding site" evidence="10">
    <location>
        <position position="371"/>
    </location>
    <ligand>
        <name>Zn(2+)</name>
        <dbReference type="ChEBI" id="CHEBI:29105"/>
        <label>2</label>
    </ligand>
</feature>
<name>A0A6J2KTS7_BOMMA</name>
<feature type="active site" evidence="9">
    <location>
        <position position="79"/>
    </location>
</feature>
<keyword evidence="7 10" id="KW-0862">Zinc</keyword>
<dbReference type="GeneID" id="114253609"/>
<evidence type="ECO:0000256" key="2">
    <source>
        <dbReference type="ARBA" id="ARBA00006247"/>
    </source>
</evidence>
<dbReference type="InterPro" id="IPR011650">
    <property type="entry name" value="Peptidase_M20_dimer"/>
</dbReference>
<feature type="active site" description="Proton acceptor" evidence="9">
    <location>
        <position position="144"/>
    </location>
</feature>
<accession>A0A6J2KTS7</accession>
<feature type="domain" description="Peptidase M20 dimerisation" evidence="11">
    <location>
        <begin position="187"/>
        <end position="297"/>
    </location>
</feature>
<evidence type="ECO:0000259" key="11">
    <source>
        <dbReference type="Pfam" id="PF07687"/>
    </source>
</evidence>
<dbReference type="KEGG" id="bman:114253609"/>
<keyword evidence="6" id="KW-0378">Hydrolase</keyword>